<proteinExistence type="predicted"/>
<evidence type="ECO:0000313" key="1">
    <source>
        <dbReference type="EMBL" id="GBR54900.1"/>
    </source>
</evidence>
<accession>A0ABQ0QS65</accession>
<evidence type="ECO:0008006" key="3">
    <source>
        <dbReference type="Google" id="ProtNLM"/>
    </source>
</evidence>
<keyword evidence="2" id="KW-1185">Reference proteome</keyword>
<name>A0ABQ0QS65_9PROT</name>
<dbReference type="Proteomes" id="UP001062632">
    <property type="component" value="Unassembled WGS sequence"/>
</dbReference>
<evidence type="ECO:0000313" key="2">
    <source>
        <dbReference type="Proteomes" id="UP001062632"/>
    </source>
</evidence>
<sequence>MPKRHATLANDTLTPDAELLFALRPFIDLLARQAVREFVATNDNGVQRAHVVCAR</sequence>
<dbReference type="RefSeq" id="WP_170211046.1">
    <property type="nucleotide sequence ID" value="NZ_BAQC01000082.1"/>
</dbReference>
<comment type="caution">
    <text evidence="1">The sequence shown here is derived from an EMBL/GenBank/DDBJ whole genome shotgun (WGS) entry which is preliminary data.</text>
</comment>
<protein>
    <recommendedName>
        <fullName evidence="3">Transposase</fullName>
    </recommendedName>
</protein>
<organism evidence="1 2">
    <name type="scientific">Neokomagataea thailandica NBRC 106555</name>
    <dbReference type="NCBI Taxonomy" id="1223520"/>
    <lineage>
        <taxon>Bacteria</taxon>
        <taxon>Pseudomonadati</taxon>
        <taxon>Pseudomonadota</taxon>
        <taxon>Alphaproteobacteria</taxon>
        <taxon>Acetobacterales</taxon>
        <taxon>Acetobacteraceae</taxon>
        <taxon>Neokomagataea</taxon>
    </lineage>
</organism>
<dbReference type="EMBL" id="BAQC01000082">
    <property type="protein sequence ID" value="GBR54900.1"/>
    <property type="molecule type" value="Genomic_DNA"/>
</dbReference>
<gene>
    <name evidence="1" type="ORF">AA106555_1852</name>
</gene>
<reference evidence="1 2" key="1">
    <citation type="submission" date="2013-04" db="EMBL/GenBank/DDBJ databases">
        <title>The genome sequencing project of 58 acetic acid bacteria.</title>
        <authorList>
            <person name="Okamoto-Kainuma A."/>
            <person name="Ishikawa M."/>
            <person name="Umino S."/>
            <person name="Koizumi Y."/>
            <person name="Shiwa Y."/>
            <person name="Yoshikawa H."/>
            <person name="Matsutani M."/>
            <person name="Matsushita K."/>
        </authorList>
    </citation>
    <scope>NUCLEOTIDE SEQUENCE [LARGE SCALE GENOMIC DNA]</scope>
    <source>
        <strain evidence="1 2">NBRC 106555</strain>
    </source>
</reference>